<dbReference type="Gene3D" id="1.10.443.20">
    <property type="entry name" value="Centromere DNA-binding protein complex CBF3 subunit, domain 2"/>
    <property type="match status" value="1"/>
</dbReference>
<gene>
    <name evidence="1" type="ORF">NEOLEDRAFT_1028508</name>
</gene>
<organism evidence="1 2">
    <name type="scientific">Neolentinus lepideus HHB14362 ss-1</name>
    <dbReference type="NCBI Taxonomy" id="1314782"/>
    <lineage>
        <taxon>Eukaryota</taxon>
        <taxon>Fungi</taxon>
        <taxon>Dikarya</taxon>
        <taxon>Basidiomycota</taxon>
        <taxon>Agaricomycotina</taxon>
        <taxon>Agaricomycetes</taxon>
        <taxon>Gloeophyllales</taxon>
        <taxon>Gloeophyllaceae</taxon>
        <taxon>Neolentinus</taxon>
    </lineage>
</organism>
<reference evidence="1 2" key="1">
    <citation type="journal article" date="2016" name="Mol. Biol. Evol.">
        <title>Comparative Genomics of Early-Diverging Mushroom-Forming Fungi Provides Insights into the Origins of Lignocellulose Decay Capabilities.</title>
        <authorList>
            <person name="Nagy L.G."/>
            <person name="Riley R."/>
            <person name="Tritt A."/>
            <person name="Adam C."/>
            <person name="Daum C."/>
            <person name="Floudas D."/>
            <person name="Sun H."/>
            <person name="Yadav J.S."/>
            <person name="Pangilinan J."/>
            <person name="Larsson K.H."/>
            <person name="Matsuura K."/>
            <person name="Barry K."/>
            <person name="Labutti K."/>
            <person name="Kuo R."/>
            <person name="Ohm R.A."/>
            <person name="Bhattacharya S.S."/>
            <person name="Shirouzu T."/>
            <person name="Yoshinaga Y."/>
            <person name="Martin F.M."/>
            <person name="Grigoriev I.V."/>
            <person name="Hibbett D.S."/>
        </authorList>
    </citation>
    <scope>NUCLEOTIDE SEQUENCE [LARGE SCALE GENOMIC DNA]</scope>
    <source>
        <strain evidence="1 2">HHB14362 ss-1</strain>
    </source>
</reference>
<keyword evidence="2" id="KW-1185">Reference proteome</keyword>
<proteinExistence type="predicted"/>
<dbReference type="STRING" id="1314782.A0A165MWI1"/>
<dbReference type="GO" id="GO:0003677">
    <property type="term" value="F:DNA binding"/>
    <property type="evidence" value="ECO:0007669"/>
    <property type="project" value="InterPro"/>
</dbReference>
<dbReference type="InterPro" id="IPR038279">
    <property type="entry name" value="Ndc10_dom2_sf"/>
</dbReference>
<protein>
    <submittedName>
        <fullName evidence="1">Uncharacterized protein</fullName>
    </submittedName>
</protein>
<dbReference type="Proteomes" id="UP000076761">
    <property type="component" value="Unassembled WGS sequence"/>
</dbReference>
<feature type="non-terminal residue" evidence="1">
    <location>
        <position position="1"/>
    </location>
</feature>
<evidence type="ECO:0000313" key="1">
    <source>
        <dbReference type="EMBL" id="KZT18869.1"/>
    </source>
</evidence>
<accession>A0A165MWI1</accession>
<name>A0A165MWI1_9AGAM</name>
<sequence length="198" mass="22014">LTTRCPSGQQTETSVLNLWKRWIPGALASGIVPDIIIDVNHRLSPSIVKAFFSWNWQCATLNHGDELIHLPISCLQPYQIFFGHYTTADGRCSGQGNYQFGVKLLFGRTVGTSISSDALRKMYNIFLKDTNVMSKKKLHLARHAIPGMMEDMGVDVDAIDGVGHWQGNARCQVYMSKIPKTAVTALAGFYVGEQYHVP</sequence>
<feature type="non-terminal residue" evidence="1">
    <location>
        <position position="198"/>
    </location>
</feature>
<evidence type="ECO:0000313" key="2">
    <source>
        <dbReference type="Proteomes" id="UP000076761"/>
    </source>
</evidence>
<dbReference type="AlphaFoldDB" id="A0A165MWI1"/>
<dbReference type="OrthoDB" id="2675946at2759"/>
<dbReference type="EMBL" id="KV425658">
    <property type="protein sequence ID" value="KZT18869.1"/>
    <property type="molecule type" value="Genomic_DNA"/>
</dbReference>
<dbReference type="InParanoid" id="A0A165MWI1"/>